<feature type="transmembrane region" description="Helical" evidence="11">
    <location>
        <begin position="70"/>
        <end position="94"/>
    </location>
</feature>
<dbReference type="GO" id="GO:0015227">
    <property type="term" value="F:O-acyl-L-carnitine transmembrane transporter activity"/>
    <property type="evidence" value="ECO:0007669"/>
    <property type="project" value="TreeGrafter"/>
</dbReference>
<evidence type="ECO:0000313" key="13">
    <source>
        <dbReference type="Proteomes" id="UP000095284"/>
    </source>
</evidence>
<evidence type="ECO:0000256" key="2">
    <source>
        <dbReference type="ARBA" id="ARBA00006375"/>
    </source>
</evidence>
<proteinExistence type="inferred from homology"/>
<evidence type="ECO:0000256" key="5">
    <source>
        <dbReference type="ARBA" id="ARBA00022737"/>
    </source>
</evidence>
<name>A0A1I7S4L6_BURXY</name>
<dbReference type="InterPro" id="IPR050567">
    <property type="entry name" value="Mitochondrial_Carrier"/>
</dbReference>
<protein>
    <submittedName>
        <fullName evidence="12">(pine wood nematode) hypothetical protein</fullName>
    </submittedName>
</protein>
<keyword evidence="5" id="KW-0677">Repeat</keyword>
<dbReference type="AlphaFoldDB" id="A0A1I7S4L6"/>
<dbReference type="PROSITE" id="PS50920">
    <property type="entry name" value="SOLCAR"/>
    <property type="match status" value="3"/>
</dbReference>
<dbReference type="EMBL" id="CAJFCV020000004">
    <property type="protein sequence ID" value="CAG9117223.1"/>
    <property type="molecule type" value="Genomic_DNA"/>
</dbReference>
<feature type="repeat" description="Solcar" evidence="9">
    <location>
        <begin position="3"/>
        <end position="94"/>
    </location>
</feature>
<keyword evidence="14" id="KW-1185">Reference proteome</keyword>
<dbReference type="GO" id="GO:0005471">
    <property type="term" value="F:ATP:ADP antiporter activity"/>
    <property type="evidence" value="ECO:0007669"/>
    <property type="project" value="InterPro"/>
</dbReference>
<reference evidence="12" key="2">
    <citation type="submission" date="2020-09" db="EMBL/GenBank/DDBJ databases">
        <authorList>
            <person name="Kikuchi T."/>
        </authorList>
    </citation>
    <scope>NUCLEOTIDE SEQUENCE</scope>
    <source>
        <strain evidence="12">Ka4C1</strain>
    </source>
</reference>
<evidence type="ECO:0000256" key="6">
    <source>
        <dbReference type="ARBA" id="ARBA00022989"/>
    </source>
</evidence>
<dbReference type="GO" id="GO:1902603">
    <property type="term" value="P:carnitine transmembrane transport"/>
    <property type="evidence" value="ECO:0007669"/>
    <property type="project" value="TreeGrafter"/>
</dbReference>
<keyword evidence="3 10" id="KW-0813">Transport</keyword>
<dbReference type="Gene3D" id="1.50.40.10">
    <property type="entry name" value="Mitochondrial carrier domain"/>
    <property type="match status" value="2"/>
</dbReference>
<evidence type="ECO:0000256" key="10">
    <source>
        <dbReference type="RuleBase" id="RU000488"/>
    </source>
</evidence>
<dbReference type="InterPro" id="IPR023395">
    <property type="entry name" value="MCP_dom_sf"/>
</dbReference>
<feature type="transmembrane region" description="Helical" evidence="11">
    <location>
        <begin position="106"/>
        <end position="125"/>
    </location>
</feature>
<keyword evidence="6 11" id="KW-1133">Transmembrane helix</keyword>
<dbReference type="GO" id="GO:1990544">
    <property type="term" value="P:mitochondrial ATP transmembrane transport"/>
    <property type="evidence" value="ECO:0007669"/>
    <property type="project" value="InterPro"/>
</dbReference>
<dbReference type="InterPro" id="IPR002113">
    <property type="entry name" value="ADT_euk_type"/>
</dbReference>
<evidence type="ECO:0000256" key="3">
    <source>
        <dbReference type="ARBA" id="ARBA00022448"/>
    </source>
</evidence>
<evidence type="ECO:0000256" key="11">
    <source>
        <dbReference type="SAM" id="Phobius"/>
    </source>
</evidence>
<reference evidence="15" key="1">
    <citation type="submission" date="2016-11" db="UniProtKB">
        <authorList>
            <consortium name="WormBaseParasite"/>
        </authorList>
    </citation>
    <scope>IDENTIFICATION</scope>
</reference>
<keyword evidence="8 9" id="KW-0472">Membrane</keyword>
<dbReference type="OrthoDB" id="14252at2759"/>
<dbReference type="Proteomes" id="UP000095284">
    <property type="component" value="Unplaced"/>
</dbReference>
<dbReference type="WBParaSite" id="BXY_0794900.1">
    <property type="protein sequence ID" value="BXY_0794900.1"/>
    <property type="gene ID" value="BXY_0794900"/>
</dbReference>
<dbReference type="GO" id="GO:0140021">
    <property type="term" value="P:mitochondrial ADP transmembrane transport"/>
    <property type="evidence" value="ECO:0007669"/>
    <property type="project" value="InterPro"/>
</dbReference>
<evidence type="ECO:0000313" key="14">
    <source>
        <dbReference type="Proteomes" id="UP000659654"/>
    </source>
</evidence>
<dbReference type="InterPro" id="IPR018108">
    <property type="entry name" value="MCP_transmembrane"/>
</dbReference>
<organism evidence="13 15">
    <name type="scientific">Bursaphelenchus xylophilus</name>
    <name type="common">Pinewood nematode worm</name>
    <name type="synonym">Aphelenchoides xylophilus</name>
    <dbReference type="NCBI Taxonomy" id="6326"/>
    <lineage>
        <taxon>Eukaryota</taxon>
        <taxon>Metazoa</taxon>
        <taxon>Ecdysozoa</taxon>
        <taxon>Nematoda</taxon>
        <taxon>Chromadorea</taxon>
        <taxon>Rhabditida</taxon>
        <taxon>Tylenchina</taxon>
        <taxon>Tylenchomorpha</taxon>
        <taxon>Aphelenchoidea</taxon>
        <taxon>Aphelenchoididae</taxon>
        <taxon>Bursaphelenchus</taxon>
    </lineage>
</organism>
<dbReference type="GO" id="GO:0006839">
    <property type="term" value="P:mitochondrial transport"/>
    <property type="evidence" value="ECO:0007669"/>
    <property type="project" value="TreeGrafter"/>
</dbReference>
<dbReference type="PANTHER" id="PTHR45624:SF4">
    <property type="entry name" value="CONGESTED-LIKE TRACHEA PROTEIN-RELATED"/>
    <property type="match status" value="1"/>
</dbReference>
<evidence type="ECO:0000256" key="9">
    <source>
        <dbReference type="PROSITE-ProRule" id="PRU00282"/>
    </source>
</evidence>
<dbReference type="eggNOG" id="KOG0758">
    <property type="taxonomic scope" value="Eukaryota"/>
</dbReference>
<sequence length="293" mass="31221">MSTDFVKSFLAGGVGGSFTVMVGHPFDTVKVRLQTMPTPKTGEKPLYGGTLDCFKTTIAKDGITGLYKGMAAPLVGVSPLFALFFGGCAIGRWLQPKKAGQDDYTFIQNANAGAFAGVLTTVVMVPGERIKCLLQVQSSGGPQKYSGPLDVAKQLYKEGGIRSIYRGTAATLMRDVPASAAYLSVYEYLKRLFAGEGNKDKLTPTATLLAGGFAGIANWSVCIPADVLKSRLQTAPEGKYNGIRDVFKEVIKTEGPAGLFRGFTPVMLRAFPANAACFFGVELTLSLFRALNL</sequence>
<dbReference type="EMBL" id="CAJFDI010000004">
    <property type="protein sequence ID" value="CAD5227207.1"/>
    <property type="molecule type" value="Genomic_DNA"/>
</dbReference>
<dbReference type="GO" id="GO:0005743">
    <property type="term" value="C:mitochondrial inner membrane"/>
    <property type="evidence" value="ECO:0007669"/>
    <property type="project" value="InterPro"/>
</dbReference>
<keyword evidence="7" id="KW-0496">Mitochondrion</keyword>
<gene>
    <name evidence="12" type="ORF">BXYJ_LOCUS9752</name>
</gene>
<evidence type="ECO:0000313" key="15">
    <source>
        <dbReference type="WBParaSite" id="BXY_0794900.1"/>
    </source>
</evidence>
<dbReference type="PANTHER" id="PTHR45624">
    <property type="entry name" value="MITOCHONDRIAL BASIC AMINO ACIDS TRANSPORTER-RELATED"/>
    <property type="match status" value="1"/>
</dbReference>
<feature type="repeat" description="Solcar" evidence="9">
    <location>
        <begin position="202"/>
        <end position="287"/>
    </location>
</feature>
<evidence type="ECO:0000256" key="7">
    <source>
        <dbReference type="ARBA" id="ARBA00023128"/>
    </source>
</evidence>
<evidence type="ECO:0000313" key="12">
    <source>
        <dbReference type="EMBL" id="CAD5227207.1"/>
    </source>
</evidence>
<evidence type="ECO:0000256" key="1">
    <source>
        <dbReference type="ARBA" id="ARBA00004225"/>
    </source>
</evidence>
<evidence type="ECO:0000256" key="4">
    <source>
        <dbReference type="ARBA" id="ARBA00022692"/>
    </source>
</evidence>
<comment type="subcellular location">
    <subcellularLocation>
        <location evidence="1">Mitochondrion membrane</location>
        <topology evidence="1">Multi-pass membrane protein</topology>
    </subcellularLocation>
</comment>
<dbReference type="SMR" id="A0A1I7S4L6"/>
<comment type="similarity">
    <text evidence="2 10">Belongs to the mitochondrial carrier (TC 2.A.29) family.</text>
</comment>
<dbReference type="Proteomes" id="UP000582659">
    <property type="component" value="Unassembled WGS sequence"/>
</dbReference>
<keyword evidence="4 9" id="KW-0812">Transmembrane</keyword>
<accession>A0A1I7S4L6</accession>
<dbReference type="Proteomes" id="UP000659654">
    <property type="component" value="Unassembled WGS sequence"/>
</dbReference>
<dbReference type="PRINTS" id="PR00927">
    <property type="entry name" value="ADPTRNSLCASE"/>
</dbReference>
<evidence type="ECO:0000256" key="8">
    <source>
        <dbReference type="ARBA" id="ARBA00023136"/>
    </source>
</evidence>
<dbReference type="SUPFAM" id="SSF103506">
    <property type="entry name" value="Mitochondrial carrier"/>
    <property type="match status" value="1"/>
</dbReference>
<feature type="repeat" description="Solcar" evidence="9">
    <location>
        <begin position="104"/>
        <end position="192"/>
    </location>
</feature>
<dbReference type="Pfam" id="PF00153">
    <property type="entry name" value="Mito_carr"/>
    <property type="match status" value="3"/>
</dbReference>